<keyword evidence="1" id="KW-0732">Signal</keyword>
<dbReference type="Proteomes" id="UP001152747">
    <property type="component" value="Unassembled WGS sequence"/>
</dbReference>
<gene>
    <name evidence="2" type="ORF">CAMP_LOCUS4019</name>
</gene>
<reference evidence="2" key="1">
    <citation type="submission" date="2022-11" db="EMBL/GenBank/DDBJ databases">
        <authorList>
            <person name="Kikuchi T."/>
        </authorList>
    </citation>
    <scope>NUCLEOTIDE SEQUENCE</scope>
    <source>
        <strain evidence="2">PS1010</strain>
    </source>
</reference>
<evidence type="ECO:0000313" key="3">
    <source>
        <dbReference type="Proteomes" id="UP001152747"/>
    </source>
</evidence>
<evidence type="ECO:0000256" key="1">
    <source>
        <dbReference type="SAM" id="SignalP"/>
    </source>
</evidence>
<feature type="signal peptide" evidence="1">
    <location>
        <begin position="1"/>
        <end position="16"/>
    </location>
</feature>
<accession>A0A9P1MVM8</accession>
<organism evidence="2 3">
    <name type="scientific">Caenorhabditis angaria</name>
    <dbReference type="NCBI Taxonomy" id="860376"/>
    <lineage>
        <taxon>Eukaryota</taxon>
        <taxon>Metazoa</taxon>
        <taxon>Ecdysozoa</taxon>
        <taxon>Nematoda</taxon>
        <taxon>Chromadorea</taxon>
        <taxon>Rhabditida</taxon>
        <taxon>Rhabditina</taxon>
        <taxon>Rhabditomorpha</taxon>
        <taxon>Rhabditoidea</taxon>
        <taxon>Rhabditidae</taxon>
        <taxon>Peloderinae</taxon>
        <taxon>Caenorhabditis</taxon>
    </lineage>
</organism>
<evidence type="ECO:0000313" key="2">
    <source>
        <dbReference type="EMBL" id="CAI5441382.1"/>
    </source>
</evidence>
<protein>
    <submittedName>
        <fullName evidence="2">Uncharacterized protein</fullName>
    </submittedName>
</protein>
<dbReference type="EMBL" id="CANHGI010000002">
    <property type="protein sequence ID" value="CAI5441382.1"/>
    <property type="molecule type" value="Genomic_DNA"/>
</dbReference>
<sequence>MCLLLFSLFQFNNCLPSYPTSKSVSKTDNFLQLLKCVRYLRTIGNRITLSSNSQRMILMNDEGKEVMCDESGGYLQVRAKSDRSCQFSPIHCLFKKRLQNNNRVTNYY</sequence>
<dbReference type="AlphaFoldDB" id="A0A9P1MVM8"/>
<comment type="caution">
    <text evidence="2">The sequence shown here is derived from an EMBL/GenBank/DDBJ whole genome shotgun (WGS) entry which is preliminary data.</text>
</comment>
<feature type="chain" id="PRO_5040105097" evidence="1">
    <location>
        <begin position="17"/>
        <end position="108"/>
    </location>
</feature>
<keyword evidence="3" id="KW-1185">Reference proteome</keyword>
<dbReference type="OrthoDB" id="5798180at2759"/>
<name>A0A9P1MVM8_9PELO</name>
<proteinExistence type="predicted"/>